<reference evidence="4" key="1">
    <citation type="submission" date="2016-07" db="EMBL/GenBank/DDBJ databases">
        <title>Complete Genome Sequence of a Goatpox Virus Strain Gorgan from a Commercial Live Attenuated Vaccine.</title>
        <authorList>
            <person name="Mathijs E."/>
            <person name="Vandenbussche F."/>
            <person name="Haegeman A."/>
            <person name="Abdeldayem F."/>
            <person name="De Clercq K."/>
            <person name="Van Borm S."/>
        </authorList>
    </citation>
    <scope>NUCLEOTIDE SEQUENCE [LARGE SCALE GENOMIC DNA]</scope>
    <source>
        <strain evidence="4">Gorgan</strain>
    </source>
</reference>
<dbReference type="GO" id="GO:0005524">
    <property type="term" value="F:ATP binding"/>
    <property type="evidence" value="ECO:0007669"/>
    <property type="project" value="UniProtKB-KW"/>
</dbReference>
<dbReference type="GO" id="GO:0004672">
    <property type="term" value="F:protein kinase activity"/>
    <property type="evidence" value="ECO:0007669"/>
    <property type="project" value="InterPro"/>
</dbReference>
<proteinExistence type="predicted"/>
<dbReference type="SUPFAM" id="SSF56112">
    <property type="entry name" value="Protein kinase-like (PK-like)"/>
    <property type="match status" value="1"/>
</dbReference>
<dbReference type="Gene3D" id="1.10.510.10">
    <property type="entry name" value="Transferase(Phosphotransferase) domain 1"/>
    <property type="match status" value="1"/>
</dbReference>
<keyword evidence="5" id="KW-0808">Transferase</keyword>
<accession>A0A1B2LPZ4</accession>
<evidence type="ECO:0000259" key="3">
    <source>
        <dbReference type="PROSITE" id="PS50011"/>
    </source>
</evidence>
<evidence type="ECO:0000313" key="5">
    <source>
        <dbReference type="EMBL" id="QEJ79141.1"/>
    </source>
</evidence>
<dbReference type="EMBL" id="MN072622">
    <property type="protein sequence ID" value="QEJ79141.1"/>
    <property type="molecule type" value="Genomic_DNA"/>
</dbReference>
<keyword evidence="1" id="KW-0547">Nucleotide-binding</keyword>
<dbReference type="PANTHER" id="PTHR44329">
    <property type="entry name" value="SERINE/THREONINE-PROTEIN KINASE TNNI3K-RELATED"/>
    <property type="match status" value="1"/>
</dbReference>
<dbReference type="InterPro" id="IPR051681">
    <property type="entry name" value="Ser/Thr_Kinases-Pseudokinases"/>
</dbReference>
<dbReference type="InterPro" id="IPR011009">
    <property type="entry name" value="Kinase-like_dom_sf"/>
</dbReference>
<evidence type="ECO:0000313" key="6">
    <source>
        <dbReference type="Proteomes" id="UP000322628"/>
    </source>
</evidence>
<dbReference type="GO" id="GO:0097527">
    <property type="term" value="P:necroptotic signaling pathway"/>
    <property type="evidence" value="ECO:0007669"/>
    <property type="project" value="TreeGrafter"/>
</dbReference>
<keyword evidence="5" id="KW-0418">Kinase</keyword>
<organism evidence="4">
    <name type="scientific">Goatpox virus</name>
    <dbReference type="NCBI Taxonomy" id="186805"/>
    <lineage>
        <taxon>Viruses</taxon>
        <taxon>Varidnaviria</taxon>
        <taxon>Bamfordvirae</taxon>
        <taxon>Nucleocytoviricota</taxon>
        <taxon>Pokkesviricetes</taxon>
        <taxon>Chitovirales</taxon>
        <taxon>Poxviridae</taxon>
        <taxon>Chordopoxvirinae</taxon>
        <taxon>Capripoxvirus</taxon>
        <taxon>Capripoxvirus goatpox</taxon>
    </lineage>
</organism>
<dbReference type="Proteomes" id="UP000322628">
    <property type="component" value="Genome"/>
</dbReference>
<dbReference type="Proteomes" id="UP000316454">
    <property type="component" value="Segment"/>
</dbReference>
<reference evidence="5 6" key="2">
    <citation type="journal article" date="2019" name="Transbound. Emerg. Dis.">
        <title>Extended sequencing of vaccine and wild-type capripoxvirus isolates provides insights into genes modulating virulence and host range.</title>
        <authorList>
            <person name="Biswas S."/>
            <person name="Noyce R.S."/>
            <person name="Babiuk L.A."/>
            <person name="Lung O."/>
            <person name="Bulach D.M."/>
            <person name="Bowden T.R."/>
            <person name="Boyle D.B."/>
            <person name="Babiuk S."/>
            <person name="Evans D.H."/>
        </authorList>
    </citation>
    <scope>NUCLEOTIDE SEQUENCE [LARGE SCALE GENOMIC DNA]</scope>
    <source>
        <strain evidence="5">Turkey</strain>
    </source>
</reference>
<evidence type="ECO:0000256" key="2">
    <source>
        <dbReference type="ARBA" id="ARBA00022840"/>
    </source>
</evidence>
<sequence length="302" mass="35648">MDERNSFWSLVKKITTENSQNIINQSYINPIRCIKSDDIYQSYTSVVIKENNQNYIYKGIFNNKEVIVRTFKKSHTSYKILMDISNNEIKNLRRIDSNNILKIYAFYIEMCDGLPRISLILEYCKRGYLKNVIRKERDLTFKTKLNMAIDCSVGLYNVYKYTNYKPYGCISSVSFLVEENYKVKIICHGLEKILANPPFKNINAIVYQSHKMLSNVFNERTIDDDMYSFGVVLWEIFSGKIPFKNLTTKEIYDLIINKNGQLKLPETPHLIKYTVEKCTSHTSKRPNIKEILYNFSLYKFYN</sequence>
<dbReference type="InterPro" id="IPR000719">
    <property type="entry name" value="Prot_kinase_dom"/>
</dbReference>
<dbReference type="Pfam" id="PF07714">
    <property type="entry name" value="PK_Tyr_Ser-Thr"/>
    <property type="match status" value="1"/>
</dbReference>
<feature type="domain" description="Protein kinase" evidence="3">
    <location>
        <begin position="42"/>
        <end position="301"/>
    </location>
</feature>
<dbReference type="InterPro" id="IPR001245">
    <property type="entry name" value="Ser-Thr/Tyr_kinase_cat_dom"/>
</dbReference>
<dbReference type="PANTHER" id="PTHR44329:SF298">
    <property type="entry name" value="MIXED LINEAGE KINASE DOMAIN-LIKE PROTEIN"/>
    <property type="match status" value="1"/>
</dbReference>
<dbReference type="EMBL" id="KX576657">
    <property type="protein sequence ID" value="AOA33101.1"/>
    <property type="molecule type" value="Genomic_DNA"/>
</dbReference>
<keyword evidence="2" id="KW-0067">ATP-binding</keyword>
<gene>
    <name evidence="5" type="ORF">GPX-Turkey_143</name>
    <name evidence="4" type="ORF">GTPV_gp136</name>
</gene>
<protein>
    <submittedName>
        <fullName evidence="5">Putative tyrosine kinase</fullName>
    </submittedName>
</protein>
<dbReference type="PROSITE" id="PS50011">
    <property type="entry name" value="PROTEIN_KINASE_DOM"/>
    <property type="match status" value="1"/>
</dbReference>
<evidence type="ECO:0000313" key="4">
    <source>
        <dbReference type="EMBL" id="AOA33101.1"/>
    </source>
</evidence>
<evidence type="ECO:0000256" key="1">
    <source>
        <dbReference type="ARBA" id="ARBA00022741"/>
    </source>
</evidence>
<dbReference type="Gene3D" id="3.30.200.20">
    <property type="entry name" value="Phosphorylase Kinase, domain 1"/>
    <property type="match status" value="1"/>
</dbReference>
<name>A0A1B2LPZ4_9POXV</name>